<dbReference type="AlphaFoldDB" id="A0A1I1G8H7"/>
<dbReference type="STRING" id="927664.SAMN05421780_102419"/>
<organism evidence="2 3">
    <name type="scientific">Flexibacter flexilis DSM 6793</name>
    <dbReference type="NCBI Taxonomy" id="927664"/>
    <lineage>
        <taxon>Bacteria</taxon>
        <taxon>Pseudomonadati</taxon>
        <taxon>Bacteroidota</taxon>
        <taxon>Cytophagia</taxon>
        <taxon>Cytophagales</taxon>
        <taxon>Flexibacteraceae</taxon>
        <taxon>Flexibacter</taxon>
    </lineage>
</organism>
<keyword evidence="3" id="KW-1185">Reference proteome</keyword>
<accession>A0A1I1G8H7</accession>
<dbReference type="Gene3D" id="2.60.40.10">
    <property type="entry name" value="Immunoglobulins"/>
    <property type="match status" value="1"/>
</dbReference>
<evidence type="ECO:0000313" key="2">
    <source>
        <dbReference type="EMBL" id="SFC05643.1"/>
    </source>
</evidence>
<name>A0A1I1G8H7_9BACT</name>
<feature type="signal peptide" evidence="1">
    <location>
        <begin position="1"/>
        <end position="50"/>
    </location>
</feature>
<dbReference type="Proteomes" id="UP000199514">
    <property type="component" value="Unassembled WGS sequence"/>
</dbReference>
<evidence type="ECO:0008006" key="4">
    <source>
        <dbReference type="Google" id="ProtNLM"/>
    </source>
</evidence>
<dbReference type="EMBL" id="FOLE01000002">
    <property type="protein sequence ID" value="SFC05643.1"/>
    <property type="molecule type" value="Genomic_DNA"/>
</dbReference>
<feature type="chain" id="PRO_5011727082" description="Por secretion system C-terminal sorting domain-containing protein" evidence="1">
    <location>
        <begin position="51"/>
        <end position="1122"/>
    </location>
</feature>
<dbReference type="InterPro" id="IPR035986">
    <property type="entry name" value="PKD_dom_sf"/>
</dbReference>
<proteinExistence type="predicted"/>
<reference evidence="2 3" key="1">
    <citation type="submission" date="2016-10" db="EMBL/GenBank/DDBJ databases">
        <authorList>
            <person name="de Groot N.N."/>
        </authorList>
    </citation>
    <scope>NUCLEOTIDE SEQUENCE [LARGE SCALE GENOMIC DNA]</scope>
    <source>
        <strain evidence="2 3">DSM 6793</strain>
    </source>
</reference>
<keyword evidence="1" id="KW-0732">Signal</keyword>
<dbReference type="SUPFAM" id="SSF49299">
    <property type="entry name" value="PKD domain"/>
    <property type="match status" value="1"/>
</dbReference>
<gene>
    <name evidence="2" type="ORF">SAMN05421780_102419</name>
</gene>
<dbReference type="InterPro" id="IPR013783">
    <property type="entry name" value="Ig-like_fold"/>
</dbReference>
<protein>
    <recommendedName>
        <fullName evidence="4">Por secretion system C-terminal sorting domain-containing protein</fullName>
    </recommendedName>
</protein>
<evidence type="ECO:0000313" key="3">
    <source>
        <dbReference type="Proteomes" id="UP000199514"/>
    </source>
</evidence>
<sequence length="1122" mass="121468">MGVLCYAPPPADNYLPVKSHFQKFKSKIPFMRKITMLLLLCMAMAVSVYAQTSGTAIYGVVKDECENTYSAGTFYVKLFKQNPATLSYDFYSNLPSIGSNGQFTIAANSLPDGAFQYKIVASSTDEVASSLANNFFTVSVGSATMSSYDFNPFITILSHSVAAEYPYEYLVCDNGMFPAQITTNLTIPAWQAPVSSYTVTIQYSNNQQVNYYLTGPLPTTINFNQAPYNFTNEPGSNYLAYINFPNNCGFWNNGMAILRTSIKQADAPVFPLDQTCDFVELKTTGNAYYTGFQWYNDGVAINGATTEQYTATQSGHYTVACTTATGCIVTSAPYTVDLSPISATMTLSNTVACSSTPFAASATNVAGYSYAWTVTNANGTTSTYTGASPSLSFAGVGNAQVKLVITNTQGCTKEFTQTVNVLDCCGFDLSQFTVLGSAGTNTTYTSLPTSPTNKYLVAGDITLNLSGTTTLTSTEFRVVGVATQTPITGGDPSPIEISQPYGPAEKLNRSVTGSYITLASGTLVLEGCTLRAACNTMWGGIIVKGTGLLKTRSSTGKDNNPSTNAGTNAIIRDSYSGLVLKNGMLADICRTSFLNNLKSIQFAGTEGFRLYYGGNINNRTIKNNIFDSEQEFMLFPYNNAGFYTHTHIGNNDSVYVYTASTSFSSNLFRNALYGIRFTNHDYKIYYPSSDSKTFYYTDCVFQNNKIAAVWHTNGQIESAIAITDGYSYTTQYGVNIHIGNYGSCYLPTNYEGTIQIRAERQKIGMQSIVKGVGNEATLMDYGNVFGIYASNTTNYDYTDKFRSLTITGSSATQIEYGGEWTFRETGYYGHNMGCNFVINTTIAATDTGEYRGAHYFTNLRNGILLEGTKGSYVINNVVFTNNLTGIHINRTDASNVSLGIRCNDFVSTTSLARTGIRLQGNMKVNHDFINNVSTLGGCEDPSNNGVNIPNGNEVRNLRSHSNLVFPTNFTFINSSLASDIEYRRYKNENVQDVGSTSSVAGTSVSFPECSNLTATNSTCRTAAGILNRQAAPSSVQATLGNSAPNPAAYETQIGYTLPEEAVGKAQIVVYAPVSGKAVFTQTLQETEGNVTVNLSRLASGIYPYVLLLDGKVVQSRKLAVIK</sequence>
<evidence type="ECO:0000256" key="1">
    <source>
        <dbReference type="SAM" id="SignalP"/>
    </source>
</evidence>